<dbReference type="InterPro" id="IPR036388">
    <property type="entry name" value="WH-like_DNA-bd_sf"/>
</dbReference>
<keyword evidence="2" id="KW-0902">Two-component regulatory system</keyword>
<reference evidence="8 9" key="1">
    <citation type="submission" date="2016-08" db="EMBL/GenBank/DDBJ databases">
        <title>Identification and validation of antigenic proteins from Pajaroellobacter abortibovis using de-novo genome sequence assembly and reverse vaccinology.</title>
        <authorList>
            <person name="Welly B.T."/>
            <person name="Miller M.R."/>
            <person name="Stott J.L."/>
            <person name="Blanchard M.T."/>
            <person name="Islas-Trejo A.D."/>
            <person name="O'Rourke S.M."/>
            <person name="Young A.E."/>
            <person name="Medrano J.F."/>
            <person name="Van Eenennaam A.L."/>
        </authorList>
    </citation>
    <scope>NUCLEOTIDE SEQUENCE [LARGE SCALE GENOMIC DNA]</scope>
    <source>
        <strain evidence="8 9">BTF92-0548A/99-0131</strain>
    </source>
</reference>
<dbReference type="SMART" id="SM00448">
    <property type="entry name" value="REC"/>
    <property type="match status" value="1"/>
</dbReference>
<evidence type="ECO:0000256" key="2">
    <source>
        <dbReference type="ARBA" id="ARBA00023012"/>
    </source>
</evidence>
<dbReference type="InterPro" id="IPR001789">
    <property type="entry name" value="Sig_transdc_resp-reg_receiver"/>
</dbReference>
<dbReference type="KEGG" id="pabo:BCY86_07360"/>
<evidence type="ECO:0000256" key="4">
    <source>
        <dbReference type="PROSITE-ProRule" id="PRU00169"/>
    </source>
</evidence>
<dbReference type="InterPro" id="IPR016032">
    <property type="entry name" value="Sig_transdc_resp-reg_C-effctor"/>
</dbReference>
<dbReference type="PANTHER" id="PTHR48111:SF40">
    <property type="entry name" value="PHOSPHATE REGULON TRANSCRIPTIONAL REGULATORY PROTEIN PHOB"/>
    <property type="match status" value="1"/>
</dbReference>
<feature type="DNA-binding region" description="OmpR/PhoB-type" evidence="5">
    <location>
        <begin position="138"/>
        <end position="237"/>
    </location>
</feature>
<dbReference type="CDD" id="cd00383">
    <property type="entry name" value="trans_reg_C"/>
    <property type="match status" value="1"/>
</dbReference>
<dbReference type="GO" id="GO:0032993">
    <property type="term" value="C:protein-DNA complex"/>
    <property type="evidence" value="ECO:0007669"/>
    <property type="project" value="TreeGrafter"/>
</dbReference>
<evidence type="ECO:0000313" key="8">
    <source>
        <dbReference type="EMBL" id="APS00513.1"/>
    </source>
</evidence>
<dbReference type="PANTHER" id="PTHR48111">
    <property type="entry name" value="REGULATOR OF RPOS"/>
    <property type="match status" value="1"/>
</dbReference>
<dbReference type="EMBL" id="CP016908">
    <property type="protein sequence ID" value="APS00513.1"/>
    <property type="molecule type" value="Genomic_DNA"/>
</dbReference>
<dbReference type="GO" id="GO:0000156">
    <property type="term" value="F:phosphorelay response regulator activity"/>
    <property type="evidence" value="ECO:0007669"/>
    <property type="project" value="TreeGrafter"/>
</dbReference>
<dbReference type="GO" id="GO:0005829">
    <property type="term" value="C:cytosol"/>
    <property type="evidence" value="ECO:0007669"/>
    <property type="project" value="TreeGrafter"/>
</dbReference>
<dbReference type="STRING" id="1882918.BCY86_07360"/>
<dbReference type="GO" id="GO:0006355">
    <property type="term" value="P:regulation of DNA-templated transcription"/>
    <property type="evidence" value="ECO:0007669"/>
    <property type="project" value="InterPro"/>
</dbReference>
<dbReference type="Gene3D" id="6.10.250.690">
    <property type="match status" value="1"/>
</dbReference>
<dbReference type="AlphaFoldDB" id="A0A1L6MY68"/>
<dbReference type="Gene3D" id="1.10.10.10">
    <property type="entry name" value="Winged helix-like DNA-binding domain superfamily/Winged helix DNA-binding domain"/>
    <property type="match status" value="1"/>
</dbReference>
<dbReference type="SUPFAM" id="SSF52172">
    <property type="entry name" value="CheY-like"/>
    <property type="match status" value="1"/>
</dbReference>
<dbReference type="InterPro" id="IPR011006">
    <property type="entry name" value="CheY-like_superfamily"/>
</dbReference>
<dbReference type="PROSITE" id="PS50110">
    <property type="entry name" value="RESPONSE_REGULATORY"/>
    <property type="match status" value="1"/>
</dbReference>
<dbReference type="Pfam" id="PF00072">
    <property type="entry name" value="Response_reg"/>
    <property type="match status" value="1"/>
</dbReference>
<dbReference type="Pfam" id="PF00486">
    <property type="entry name" value="Trans_reg_C"/>
    <property type="match status" value="1"/>
</dbReference>
<keyword evidence="1 4" id="KW-0597">Phosphoprotein</keyword>
<feature type="domain" description="OmpR/PhoB-type" evidence="7">
    <location>
        <begin position="138"/>
        <end position="237"/>
    </location>
</feature>
<dbReference type="SUPFAM" id="SSF46894">
    <property type="entry name" value="C-terminal effector domain of the bipartite response regulators"/>
    <property type="match status" value="1"/>
</dbReference>
<organism evidence="8 9">
    <name type="scientific">Pajaroellobacter abortibovis</name>
    <dbReference type="NCBI Taxonomy" id="1882918"/>
    <lineage>
        <taxon>Bacteria</taxon>
        <taxon>Pseudomonadati</taxon>
        <taxon>Myxococcota</taxon>
        <taxon>Polyangia</taxon>
        <taxon>Polyangiales</taxon>
        <taxon>Polyangiaceae</taxon>
    </lineage>
</organism>
<dbReference type="PROSITE" id="PS51755">
    <property type="entry name" value="OMPR_PHOB"/>
    <property type="match status" value="1"/>
</dbReference>
<dbReference type="GO" id="GO:0000976">
    <property type="term" value="F:transcription cis-regulatory region binding"/>
    <property type="evidence" value="ECO:0007669"/>
    <property type="project" value="TreeGrafter"/>
</dbReference>
<keyword evidence="3 5" id="KW-0238">DNA-binding</keyword>
<dbReference type="InterPro" id="IPR001867">
    <property type="entry name" value="OmpR/PhoB-type_DNA-bd"/>
</dbReference>
<dbReference type="InterPro" id="IPR039420">
    <property type="entry name" value="WalR-like"/>
</dbReference>
<accession>A0A1L6MY68</accession>
<feature type="domain" description="Response regulatory" evidence="6">
    <location>
        <begin position="15"/>
        <end position="129"/>
    </location>
</feature>
<gene>
    <name evidence="8" type="ORF">BCY86_07360</name>
</gene>
<evidence type="ECO:0000259" key="7">
    <source>
        <dbReference type="PROSITE" id="PS51755"/>
    </source>
</evidence>
<evidence type="ECO:0000313" key="9">
    <source>
        <dbReference type="Proteomes" id="UP000185544"/>
    </source>
</evidence>
<protein>
    <submittedName>
        <fullName evidence="8">Two-component system response regulator</fullName>
    </submittedName>
</protein>
<keyword evidence="9" id="KW-1185">Reference proteome</keyword>
<dbReference type="OrthoDB" id="9793321at2"/>
<dbReference type="SMART" id="SM00862">
    <property type="entry name" value="Trans_reg_C"/>
    <property type="match status" value="1"/>
</dbReference>
<dbReference type="Proteomes" id="UP000185544">
    <property type="component" value="Chromosome"/>
</dbReference>
<name>A0A1L6MY68_9BACT</name>
<evidence type="ECO:0000259" key="6">
    <source>
        <dbReference type="PROSITE" id="PS50110"/>
    </source>
</evidence>
<evidence type="ECO:0000256" key="1">
    <source>
        <dbReference type="ARBA" id="ARBA00022553"/>
    </source>
</evidence>
<dbReference type="RefSeq" id="WP_075277182.1">
    <property type="nucleotide sequence ID" value="NZ_CP016908.1"/>
</dbReference>
<sequence length="237" mass="26618">MSPPQSYPFAQSSETVLVIEDDPSISLGLTMNLKSEGYTVLSALDGIVGLQMVREYKPNLVILDVMLPQLNGFEVISVLRQEEYRMPIIVLSARTGEMDKVTGLELGAEDYVAKPFSLAELLARVRAALRRCRQIDSFTCYTVGSIEIDFRARLVRRGGGLVEMTTTEFDVLSCLVQARGEALSREMIFRRVRGPNHHGTPRTIDNFVQQLRAKLEDEPQSPRYLQTVRGVGYRFAT</sequence>
<evidence type="ECO:0000256" key="3">
    <source>
        <dbReference type="ARBA" id="ARBA00023125"/>
    </source>
</evidence>
<dbReference type="Gene3D" id="3.40.50.2300">
    <property type="match status" value="1"/>
</dbReference>
<evidence type="ECO:0000256" key="5">
    <source>
        <dbReference type="PROSITE-ProRule" id="PRU01091"/>
    </source>
</evidence>
<proteinExistence type="predicted"/>
<feature type="modified residue" description="4-aspartylphosphate" evidence="4">
    <location>
        <position position="64"/>
    </location>
</feature>